<dbReference type="AlphaFoldDB" id="A0A9W7T3K3"/>
<evidence type="ECO:0000313" key="5">
    <source>
        <dbReference type="EMBL" id="KAI7790873.1"/>
    </source>
</evidence>
<dbReference type="EMBL" id="JAFHDT010000025">
    <property type="protein sequence ID" value="KAI7790873.1"/>
    <property type="molecule type" value="Genomic_DNA"/>
</dbReference>
<dbReference type="InterPro" id="IPR027417">
    <property type="entry name" value="P-loop_NTPase"/>
</dbReference>
<keyword evidence="3" id="KW-0342">GTP-binding</keyword>
<dbReference type="GO" id="GO:0005525">
    <property type="term" value="F:GTP binding"/>
    <property type="evidence" value="ECO:0007669"/>
    <property type="project" value="UniProtKB-KW"/>
</dbReference>
<dbReference type="Proteomes" id="UP001059041">
    <property type="component" value="Linkage Group LG25"/>
</dbReference>
<dbReference type="CDD" id="cd01852">
    <property type="entry name" value="AIG1"/>
    <property type="match status" value="1"/>
</dbReference>
<dbReference type="InterPro" id="IPR006703">
    <property type="entry name" value="G_AIG1"/>
</dbReference>
<dbReference type="InterPro" id="IPR045058">
    <property type="entry name" value="GIMA/IAN/Toc"/>
</dbReference>
<protein>
    <submittedName>
        <fullName evidence="5">GTPase IMAP family member 7-like</fullName>
    </submittedName>
</protein>
<comment type="similarity">
    <text evidence="1">Belongs to the TRAFAC class TrmE-Era-EngA-EngB-Septin-like GTPase superfamily. AIG1/Toc34/Toc159-like paraseptin GTPase family. IAN subfamily.</text>
</comment>
<keyword evidence="6" id="KW-1185">Reference proteome</keyword>
<accession>A0A9W7T3K3</accession>
<dbReference type="PANTHER" id="PTHR10903">
    <property type="entry name" value="GTPASE, IMAP FAMILY MEMBER-RELATED"/>
    <property type="match status" value="1"/>
</dbReference>
<dbReference type="SUPFAM" id="SSF52540">
    <property type="entry name" value="P-loop containing nucleoside triphosphate hydrolases"/>
    <property type="match status" value="1"/>
</dbReference>
<evidence type="ECO:0000256" key="2">
    <source>
        <dbReference type="ARBA" id="ARBA00022741"/>
    </source>
</evidence>
<comment type="caution">
    <text evidence="5">The sequence shown here is derived from an EMBL/GenBank/DDBJ whole genome shotgun (WGS) entry which is preliminary data.</text>
</comment>
<dbReference type="Pfam" id="PF04548">
    <property type="entry name" value="AIG1"/>
    <property type="match status" value="1"/>
</dbReference>
<proteinExistence type="inferred from homology"/>
<feature type="domain" description="AIG1-type G" evidence="4">
    <location>
        <begin position="82"/>
        <end position="290"/>
    </location>
</feature>
<reference evidence="5" key="1">
    <citation type="submission" date="2021-02" db="EMBL/GenBank/DDBJ databases">
        <title>Comparative genomics reveals that relaxation of natural selection precedes convergent phenotypic evolution of cavefish.</title>
        <authorList>
            <person name="Peng Z."/>
        </authorList>
    </citation>
    <scope>NUCLEOTIDE SEQUENCE</scope>
    <source>
        <tissue evidence="5">Muscle</tissue>
    </source>
</reference>
<keyword evidence="2" id="KW-0547">Nucleotide-binding</keyword>
<dbReference type="PANTHER" id="PTHR10903:SF62">
    <property type="entry name" value="GTPASE IMAP FAMILY MEMBER 4-LIKE-RELATED"/>
    <property type="match status" value="1"/>
</dbReference>
<dbReference type="FunFam" id="3.40.50.300:FF:000366">
    <property type="entry name" value="GTPase, IMAP family member 2"/>
    <property type="match status" value="1"/>
</dbReference>
<sequence length="338" mass="38835">METAYTCHSFMTGKDYISIHSHFCKNHDLFEIYKWCQLIWLKFSESHLALGEFLQLSVQDIHTSKNTFQRPKKMARFAGTQEKDLRIVLLGRTGDAKSSTGNTILGEDVFTASCGASSETSECKSETRERNHCRINMIDTPGLFDTKHSEDILKKEILRCMIECAPGPHAFMVVFRVCRFTEQEQDVVKQLNDLFGEQALKYSLVVFTHGDQLDSGKTIIDFVKSNTELNSFVNKCGGGCHVIDNKYWKNSQDNYRNNTVQVENIIRSVEDMMRRNGGGCYTNEMLQKIQARKEEEEKKQVQSGWKWAGLLKELVMQYAAVGFKKLLKRFWGNKTDTL</sequence>
<evidence type="ECO:0000313" key="6">
    <source>
        <dbReference type="Proteomes" id="UP001059041"/>
    </source>
</evidence>
<evidence type="ECO:0000256" key="3">
    <source>
        <dbReference type="ARBA" id="ARBA00023134"/>
    </source>
</evidence>
<organism evidence="5 6">
    <name type="scientific">Triplophysa rosa</name>
    <name type="common">Cave loach</name>
    <dbReference type="NCBI Taxonomy" id="992332"/>
    <lineage>
        <taxon>Eukaryota</taxon>
        <taxon>Metazoa</taxon>
        <taxon>Chordata</taxon>
        <taxon>Craniata</taxon>
        <taxon>Vertebrata</taxon>
        <taxon>Euteleostomi</taxon>
        <taxon>Actinopterygii</taxon>
        <taxon>Neopterygii</taxon>
        <taxon>Teleostei</taxon>
        <taxon>Ostariophysi</taxon>
        <taxon>Cypriniformes</taxon>
        <taxon>Nemacheilidae</taxon>
        <taxon>Triplophysa</taxon>
    </lineage>
</organism>
<dbReference type="Gene3D" id="3.40.50.300">
    <property type="entry name" value="P-loop containing nucleotide triphosphate hydrolases"/>
    <property type="match status" value="1"/>
</dbReference>
<evidence type="ECO:0000256" key="1">
    <source>
        <dbReference type="ARBA" id="ARBA00008535"/>
    </source>
</evidence>
<name>A0A9W7T3K3_TRIRA</name>
<dbReference type="PROSITE" id="PS51720">
    <property type="entry name" value="G_AIG1"/>
    <property type="match status" value="1"/>
</dbReference>
<gene>
    <name evidence="5" type="ORF">IRJ41_003421</name>
</gene>
<evidence type="ECO:0000259" key="4">
    <source>
        <dbReference type="PROSITE" id="PS51720"/>
    </source>
</evidence>